<evidence type="ECO:0000313" key="1">
    <source>
        <dbReference type="EMBL" id="CAE4602624.1"/>
    </source>
</evidence>
<protein>
    <submittedName>
        <fullName evidence="1">Uncharacterized protein</fullName>
    </submittedName>
</protein>
<accession>A0A7S4R3V6</accession>
<dbReference type="AlphaFoldDB" id="A0A7S4R3V6"/>
<organism evidence="1">
    <name type="scientific">Ditylum brightwellii</name>
    <dbReference type="NCBI Taxonomy" id="49249"/>
    <lineage>
        <taxon>Eukaryota</taxon>
        <taxon>Sar</taxon>
        <taxon>Stramenopiles</taxon>
        <taxon>Ochrophyta</taxon>
        <taxon>Bacillariophyta</taxon>
        <taxon>Mediophyceae</taxon>
        <taxon>Lithodesmiophycidae</taxon>
        <taxon>Lithodesmiales</taxon>
        <taxon>Lithodesmiaceae</taxon>
        <taxon>Ditylum</taxon>
    </lineage>
</organism>
<sequence>MPWEDHEIFELQAVAAPANLTVALEAPPLEEQLAAMTKEEVTFLRERCGVEENKTLTWFHHCTEPDYPHAANLGYSWQAEFRSYQIWTHPAIKKYKYMMWFDSDARLGAKWEIDPIKTMIENDLTLMYAQFPYGNMQSREIGTKLMNVYNMSICYVGNGGTSIYGKFCQEQMASINQIGGMHHITNLDVYRKDIHQQFLKAFTGDYRFSRKSDDQIAVTTVALMEEFLQNGKKNDVPTKKVTWHERSNNMTLKICHHRKFDGAERCPANKNNFFHQLKESVQGLEERCGALY</sequence>
<dbReference type="Gene3D" id="3.90.550.10">
    <property type="entry name" value="Spore Coat Polysaccharide Biosynthesis Protein SpsA, Chain A"/>
    <property type="match status" value="1"/>
</dbReference>
<dbReference type="EMBL" id="HBNS01015594">
    <property type="protein sequence ID" value="CAE4602624.1"/>
    <property type="molecule type" value="Transcribed_RNA"/>
</dbReference>
<proteinExistence type="predicted"/>
<gene>
    <name evidence="1" type="ORF">DBRI00130_LOCUS12517</name>
</gene>
<reference evidence="1" key="1">
    <citation type="submission" date="2021-01" db="EMBL/GenBank/DDBJ databases">
        <authorList>
            <person name="Corre E."/>
            <person name="Pelletier E."/>
            <person name="Niang G."/>
            <person name="Scheremetjew M."/>
            <person name="Finn R."/>
            <person name="Kale V."/>
            <person name="Holt S."/>
            <person name="Cochrane G."/>
            <person name="Meng A."/>
            <person name="Brown T."/>
            <person name="Cohen L."/>
        </authorList>
    </citation>
    <scope>NUCLEOTIDE SEQUENCE</scope>
    <source>
        <strain evidence="1">GSO104</strain>
    </source>
</reference>
<name>A0A7S4R3V6_9STRA</name>
<dbReference type="InterPro" id="IPR029044">
    <property type="entry name" value="Nucleotide-diphossugar_trans"/>
</dbReference>